<feature type="binding site" evidence="6">
    <location>
        <begin position="127"/>
        <end position="128"/>
    </location>
    <ligand>
        <name>S-adenosyl-L-methionine</name>
        <dbReference type="ChEBI" id="CHEBI:59789"/>
    </ligand>
</feature>
<dbReference type="AlphaFoldDB" id="A0A3E3DY30"/>
<dbReference type="SUPFAM" id="SSF53335">
    <property type="entry name" value="S-adenosyl-L-methionine-dependent methyltransferases"/>
    <property type="match status" value="1"/>
</dbReference>
<evidence type="ECO:0000256" key="2">
    <source>
        <dbReference type="ARBA" id="ARBA00022552"/>
    </source>
</evidence>
<comment type="similarity">
    <text evidence="6">Belongs to the methyltransferase superfamily. RNA methyltransferase RsmG family.</text>
</comment>
<proteinExistence type="inferred from homology"/>
<dbReference type="EC" id="2.1.1.-" evidence="6"/>
<dbReference type="RefSeq" id="WP_117532035.1">
    <property type="nucleotide sequence ID" value="NZ_CAUFKS010000072.1"/>
</dbReference>
<accession>A0A3E3DY30</accession>
<dbReference type="PIRSF" id="PIRSF003078">
    <property type="entry name" value="GidB"/>
    <property type="match status" value="1"/>
</dbReference>
<dbReference type="InterPro" id="IPR029063">
    <property type="entry name" value="SAM-dependent_MTases_sf"/>
</dbReference>
<dbReference type="HAMAP" id="MF_00074">
    <property type="entry name" value="16SrRNA_methyltr_G"/>
    <property type="match status" value="1"/>
</dbReference>
<comment type="function">
    <text evidence="6">Specifically methylates the N7 position of a guanine in 16S rRNA.</text>
</comment>
<dbReference type="PANTHER" id="PTHR31760:SF0">
    <property type="entry name" value="S-ADENOSYL-L-METHIONINE-DEPENDENT METHYLTRANSFERASES SUPERFAMILY PROTEIN"/>
    <property type="match status" value="1"/>
</dbReference>
<dbReference type="InterPro" id="IPR003682">
    <property type="entry name" value="rRNA_ssu_MeTfrase_G"/>
</dbReference>
<feature type="binding site" evidence="6">
    <location>
        <position position="81"/>
    </location>
    <ligand>
        <name>S-adenosyl-L-methionine</name>
        <dbReference type="ChEBI" id="CHEBI:59789"/>
    </ligand>
</feature>
<evidence type="ECO:0000256" key="1">
    <source>
        <dbReference type="ARBA" id="ARBA00022490"/>
    </source>
</evidence>
<evidence type="ECO:0000313" key="8">
    <source>
        <dbReference type="Proteomes" id="UP000261212"/>
    </source>
</evidence>
<keyword evidence="2 6" id="KW-0698">rRNA processing</keyword>
<organism evidence="7 8">
    <name type="scientific">Anaerofustis stercorihominis</name>
    <dbReference type="NCBI Taxonomy" id="214853"/>
    <lineage>
        <taxon>Bacteria</taxon>
        <taxon>Bacillati</taxon>
        <taxon>Bacillota</taxon>
        <taxon>Clostridia</taxon>
        <taxon>Eubacteriales</taxon>
        <taxon>Eubacteriaceae</taxon>
        <taxon>Anaerofustis</taxon>
    </lineage>
</organism>
<sequence>MDLREYLKAGLKKSGIEIEDNKAEKLLKFMEIVLRENKKFNLTAITDEKEFIEKHIIDSAIAVKYIKNEGKLIDIGSGAGMPGIIIKILNDDMDILLLDSLNKRVNYLNETIKELGLNNIEAIHARAEELSHDKDYRESFDYVTARAVAKLNVLTEYTTPFIKSGGKFIALKGSRGNEELEESKNAIGSLSCKLLDTHKINLPYSNAERDIIVIEKIKPTLDRYPRKQAKIKKSPL</sequence>
<comment type="caution">
    <text evidence="6">Lacks conserved residue(s) required for the propagation of feature annotation.</text>
</comment>
<dbReference type="FunFam" id="3.40.50.150:FF:000041">
    <property type="entry name" value="Ribosomal RNA small subunit methyltransferase G"/>
    <property type="match status" value="1"/>
</dbReference>
<dbReference type="GO" id="GO:0005829">
    <property type="term" value="C:cytosol"/>
    <property type="evidence" value="ECO:0007669"/>
    <property type="project" value="TreeGrafter"/>
</dbReference>
<evidence type="ECO:0000313" key="7">
    <source>
        <dbReference type="EMBL" id="RGD74197.1"/>
    </source>
</evidence>
<protein>
    <recommendedName>
        <fullName evidence="6">Ribosomal RNA small subunit methyltransferase G</fullName>
        <ecNumber evidence="6">2.1.1.-</ecNumber>
    </recommendedName>
    <alternativeName>
        <fullName evidence="6">16S rRNA 7-methylguanosine methyltransferase</fullName>
        <shortName evidence="6">16S rRNA m7G methyltransferase</shortName>
    </alternativeName>
</protein>
<evidence type="ECO:0000256" key="4">
    <source>
        <dbReference type="ARBA" id="ARBA00022679"/>
    </source>
</evidence>
<dbReference type="PANTHER" id="PTHR31760">
    <property type="entry name" value="S-ADENOSYL-L-METHIONINE-DEPENDENT METHYLTRANSFERASES SUPERFAMILY PROTEIN"/>
    <property type="match status" value="1"/>
</dbReference>
<name>A0A3E3DY30_9FIRM</name>
<dbReference type="Gene3D" id="3.40.50.150">
    <property type="entry name" value="Vaccinia Virus protein VP39"/>
    <property type="match status" value="1"/>
</dbReference>
<feature type="binding site" evidence="6">
    <location>
        <position position="146"/>
    </location>
    <ligand>
        <name>S-adenosyl-L-methionine</name>
        <dbReference type="ChEBI" id="CHEBI:59789"/>
    </ligand>
</feature>
<feature type="binding site" evidence="6">
    <location>
        <position position="76"/>
    </location>
    <ligand>
        <name>S-adenosyl-L-methionine</name>
        <dbReference type="ChEBI" id="CHEBI:59789"/>
    </ligand>
</feature>
<keyword evidence="5 6" id="KW-0949">S-adenosyl-L-methionine</keyword>
<dbReference type="Pfam" id="PF02527">
    <property type="entry name" value="GidB"/>
    <property type="match status" value="1"/>
</dbReference>
<evidence type="ECO:0000256" key="5">
    <source>
        <dbReference type="ARBA" id="ARBA00022691"/>
    </source>
</evidence>
<dbReference type="GO" id="GO:0070043">
    <property type="term" value="F:rRNA (guanine-N7-)-methyltransferase activity"/>
    <property type="evidence" value="ECO:0007669"/>
    <property type="project" value="UniProtKB-UniRule"/>
</dbReference>
<reference evidence="7 8" key="1">
    <citation type="submission" date="2018-08" db="EMBL/GenBank/DDBJ databases">
        <title>A genome reference for cultivated species of the human gut microbiota.</title>
        <authorList>
            <person name="Zou Y."/>
            <person name="Xue W."/>
            <person name="Luo G."/>
        </authorList>
    </citation>
    <scope>NUCLEOTIDE SEQUENCE [LARGE SCALE GENOMIC DNA]</scope>
    <source>
        <strain evidence="7 8">AM25-6</strain>
    </source>
</reference>
<comment type="caution">
    <text evidence="7">The sequence shown here is derived from an EMBL/GenBank/DDBJ whole genome shotgun (WGS) entry which is preliminary data.</text>
</comment>
<evidence type="ECO:0000256" key="3">
    <source>
        <dbReference type="ARBA" id="ARBA00022603"/>
    </source>
</evidence>
<keyword evidence="4 6" id="KW-0808">Transferase</keyword>
<gene>
    <name evidence="6 7" type="primary">rsmG</name>
    <name evidence="7" type="ORF">DW687_05375</name>
</gene>
<comment type="subcellular location">
    <subcellularLocation>
        <location evidence="6">Cytoplasm</location>
    </subcellularLocation>
</comment>
<keyword evidence="3 6" id="KW-0489">Methyltransferase</keyword>
<dbReference type="Proteomes" id="UP000261212">
    <property type="component" value="Unassembled WGS sequence"/>
</dbReference>
<dbReference type="EMBL" id="QUSM01000003">
    <property type="protein sequence ID" value="RGD74197.1"/>
    <property type="molecule type" value="Genomic_DNA"/>
</dbReference>
<evidence type="ECO:0000256" key="6">
    <source>
        <dbReference type="HAMAP-Rule" id="MF_00074"/>
    </source>
</evidence>
<dbReference type="NCBIfam" id="TIGR00138">
    <property type="entry name" value="rsmG_gidB"/>
    <property type="match status" value="1"/>
</dbReference>
<keyword evidence="1 6" id="KW-0963">Cytoplasm</keyword>